<reference evidence="2 3" key="1">
    <citation type="journal article" date="2024" name="bioRxiv">
        <title>A reference genome for Trichogramma kaykai: A tiny desert-dwelling parasitoid wasp with competing sex-ratio distorters.</title>
        <authorList>
            <person name="Culotta J."/>
            <person name="Lindsey A.R."/>
        </authorList>
    </citation>
    <scope>NUCLEOTIDE SEQUENCE [LARGE SCALE GENOMIC DNA]</scope>
    <source>
        <strain evidence="2 3">KSX58</strain>
    </source>
</reference>
<evidence type="ECO:0000313" key="2">
    <source>
        <dbReference type="EMBL" id="KAL3399028.1"/>
    </source>
</evidence>
<feature type="compositionally biased region" description="Basic and acidic residues" evidence="1">
    <location>
        <begin position="13"/>
        <end position="24"/>
    </location>
</feature>
<proteinExistence type="predicted"/>
<accession>A0ABD2X2H3</accession>
<comment type="caution">
    <text evidence="2">The sequence shown here is derived from an EMBL/GenBank/DDBJ whole genome shotgun (WGS) entry which is preliminary data.</text>
</comment>
<sequence length="105" mass="11680">MRSSNSKSVKPISKNERLWRSETRTRPASCSTCGIAILATVLPASLKFSSFLCVMQQRSSPPPPPPPPPGLSERKLALAQAHSMRLLVERKIERRISPNRFNSPN</sequence>
<dbReference type="EMBL" id="JBJJXI010000058">
    <property type="protein sequence ID" value="KAL3399028.1"/>
    <property type="molecule type" value="Genomic_DNA"/>
</dbReference>
<dbReference type="Proteomes" id="UP001627154">
    <property type="component" value="Unassembled WGS sequence"/>
</dbReference>
<evidence type="ECO:0000313" key="3">
    <source>
        <dbReference type="Proteomes" id="UP001627154"/>
    </source>
</evidence>
<organism evidence="2 3">
    <name type="scientific">Trichogramma kaykai</name>
    <dbReference type="NCBI Taxonomy" id="54128"/>
    <lineage>
        <taxon>Eukaryota</taxon>
        <taxon>Metazoa</taxon>
        <taxon>Ecdysozoa</taxon>
        <taxon>Arthropoda</taxon>
        <taxon>Hexapoda</taxon>
        <taxon>Insecta</taxon>
        <taxon>Pterygota</taxon>
        <taxon>Neoptera</taxon>
        <taxon>Endopterygota</taxon>
        <taxon>Hymenoptera</taxon>
        <taxon>Apocrita</taxon>
        <taxon>Proctotrupomorpha</taxon>
        <taxon>Chalcidoidea</taxon>
        <taxon>Trichogrammatidae</taxon>
        <taxon>Trichogramma</taxon>
    </lineage>
</organism>
<dbReference type="AlphaFoldDB" id="A0ABD2X2H3"/>
<gene>
    <name evidence="2" type="ORF">TKK_007269</name>
</gene>
<protein>
    <submittedName>
        <fullName evidence="2">Uncharacterized protein</fullName>
    </submittedName>
</protein>
<evidence type="ECO:0000256" key="1">
    <source>
        <dbReference type="SAM" id="MobiDB-lite"/>
    </source>
</evidence>
<feature type="region of interest" description="Disordered" evidence="1">
    <location>
        <begin position="1"/>
        <end position="24"/>
    </location>
</feature>
<keyword evidence="3" id="KW-1185">Reference proteome</keyword>
<name>A0ABD2X2H3_9HYME</name>